<dbReference type="EMBL" id="GBXM01062603">
    <property type="protein sequence ID" value="JAH45974.1"/>
    <property type="molecule type" value="Transcribed_RNA"/>
</dbReference>
<reference evidence="1" key="2">
    <citation type="journal article" date="2015" name="Fish Shellfish Immunol.">
        <title>Early steps in the European eel (Anguilla anguilla)-Vibrio vulnificus interaction in the gills: Role of the RtxA13 toxin.</title>
        <authorList>
            <person name="Callol A."/>
            <person name="Pajuelo D."/>
            <person name="Ebbesson L."/>
            <person name="Teles M."/>
            <person name="MacKenzie S."/>
            <person name="Amaro C."/>
        </authorList>
    </citation>
    <scope>NUCLEOTIDE SEQUENCE</scope>
</reference>
<sequence length="85" mass="9433">MKVPHKELRAGCTATKLTPLTKAPLTTGPITVHSVGIASEVVTVLFSPDYKESHRMNITVNISEADSLFFEVPEMVFFFLVVFYS</sequence>
<accession>A0A0E9SX89</accession>
<reference evidence="1" key="1">
    <citation type="submission" date="2014-11" db="EMBL/GenBank/DDBJ databases">
        <authorList>
            <person name="Amaro Gonzalez C."/>
        </authorList>
    </citation>
    <scope>NUCLEOTIDE SEQUENCE</scope>
</reference>
<proteinExistence type="predicted"/>
<evidence type="ECO:0000313" key="1">
    <source>
        <dbReference type="EMBL" id="JAH45974.1"/>
    </source>
</evidence>
<dbReference type="AlphaFoldDB" id="A0A0E9SX89"/>
<name>A0A0E9SX89_ANGAN</name>
<organism evidence="1">
    <name type="scientific">Anguilla anguilla</name>
    <name type="common">European freshwater eel</name>
    <name type="synonym">Muraena anguilla</name>
    <dbReference type="NCBI Taxonomy" id="7936"/>
    <lineage>
        <taxon>Eukaryota</taxon>
        <taxon>Metazoa</taxon>
        <taxon>Chordata</taxon>
        <taxon>Craniata</taxon>
        <taxon>Vertebrata</taxon>
        <taxon>Euteleostomi</taxon>
        <taxon>Actinopterygii</taxon>
        <taxon>Neopterygii</taxon>
        <taxon>Teleostei</taxon>
        <taxon>Anguilliformes</taxon>
        <taxon>Anguillidae</taxon>
        <taxon>Anguilla</taxon>
    </lineage>
</organism>
<protein>
    <submittedName>
        <fullName evidence="1">Uncharacterized protein</fullName>
    </submittedName>
</protein>